<gene>
    <name evidence="17" type="ORF">CAL65_00285</name>
</gene>
<comment type="subcellular location">
    <subcellularLocation>
        <location evidence="2 14">Cell inner membrane</location>
        <topology evidence="2 14">Multi-pass membrane protein</topology>
    </subcellularLocation>
</comment>
<accession>A0A3E0X0X5</accession>
<evidence type="ECO:0000256" key="7">
    <source>
        <dbReference type="ARBA" id="ARBA00022692"/>
    </source>
</evidence>
<keyword evidence="11 15" id="KW-1133">Transmembrane helix</keyword>
<dbReference type="InterPro" id="IPR001992">
    <property type="entry name" value="T2SS_GspF/T4SS_PilC_CS"/>
</dbReference>
<keyword evidence="9" id="KW-0106">Calcium</keyword>
<dbReference type="PRINTS" id="PR00812">
    <property type="entry name" value="BCTERIALGSPF"/>
</dbReference>
<evidence type="ECO:0000259" key="16">
    <source>
        <dbReference type="Pfam" id="PF00482"/>
    </source>
</evidence>
<protein>
    <recommendedName>
        <fullName evidence="13">General secretion pathway protein F</fullName>
    </recommendedName>
</protein>
<keyword evidence="5" id="KW-1003">Cell membrane</keyword>
<keyword evidence="7 14" id="KW-0812">Transmembrane</keyword>
<dbReference type="Gene3D" id="1.20.81.30">
    <property type="entry name" value="Type II secretion system (T2SS), domain F"/>
    <property type="match status" value="2"/>
</dbReference>
<evidence type="ECO:0000313" key="18">
    <source>
        <dbReference type="Proteomes" id="UP000256763"/>
    </source>
</evidence>
<dbReference type="RefSeq" id="WP_116300747.1">
    <property type="nucleotide sequence ID" value="NZ_NFZV01000001.1"/>
</dbReference>
<dbReference type="PANTHER" id="PTHR30012">
    <property type="entry name" value="GENERAL SECRETION PATHWAY PROTEIN"/>
    <property type="match status" value="1"/>
</dbReference>
<evidence type="ECO:0000256" key="8">
    <source>
        <dbReference type="ARBA" id="ARBA00022723"/>
    </source>
</evidence>
<comment type="caution">
    <text evidence="17">The sequence shown here is derived from an EMBL/GenBank/DDBJ whole genome shotgun (WGS) entry which is preliminary data.</text>
</comment>
<evidence type="ECO:0000256" key="14">
    <source>
        <dbReference type="RuleBase" id="RU003923"/>
    </source>
</evidence>
<evidence type="ECO:0000256" key="10">
    <source>
        <dbReference type="ARBA" id="ARBA00022927"/>
    </source>
</evidence>
<dbReference type="InterPro" id="IPR003004">
    <property type="entry name" value="GspF/PilC"/>
</dbReference>
<dbReference type="Proteomes" id="UP000256763">
    <property type="component" value="Unassembled WGS sequence"/>
</dbReference>
<dbReference type="OrthoDB" id="9805682at2"/>
<evidence type="ECO:0000256" key="1">
    <source>
        <dbReference type="ARBA" id="ARBA00002684"/>
    </source>
</evidence>
<keyword evidence="12 15" id="KW-0472">Membrane</keyword>
<dbReference type="Pfam" id="PF00482">
    <property type="entry name" value="T2SSF"/>
    <property type="match status" value="2"/>
</dbReference>
<keyword evidence="6" id="KW-0997">Cell inner membrane</keyword>
<comment type="similarity">
    <text evidence="3 14">Belongs to the GSP F family.</text>
</comment>
<dbReference type="GO" id="GO:0015627">
    <property type="term" value="C:type II protein secretion system complex"/>
    <property type="evidence" value="ECO:0007669"/>
    <property type="project" value="InterPro"/>
</dbReference>
<keyword evidence="8" id="KW-0479">Metal-binding</keyword>
<evidence type="ECO:0000256" key="4">
    <source>
        <dbReference type="ARBA" id="ARBA00022448"/>
    </source>
</evidence>
<evidence type="ECO:0000256" key="3">
    <source>
        <dbReference type="ARBA" id="ARBA00005745"/>
    </source>
</evidence>
<keyword evidence="10" id="KW-0653">Protein transport</keyword>
<dbReference type="GO" id="GO:0046872">
    <property type="term" value="F:metal ion binding"/>
    <property type="evidence" value="ECO:0007669"/>
    <property type="project" value="UniProtKB-KW"/>
</dbReference>
<feature type="transmembrane region" description="Helical" evidence="15">
    <location>
        <begin position="376"/>
        <end position="397"/>
    </location>
</feature>
<dbReference type="NCBIfam" id="TIGR02120">
    <property type="entry name" value="GspF"/>
    <property type="match status" value="1"/>
</dbReference>
<dbReference type="InterPro" id="IPR011850">
    <property type="entry name" value="T2SS_GspF"/>
</dbReference>
<dbReference type="EMBL" id="NFZW01000001">
    <property type="protein sequence ID" value="RFA39299.1"/>
    <property type="molecule type" value="Genomic_DNA"/>
</dbReference>
<organism evidence="17 18">
    <name type="scientific">Alkalilimnicola ehrlichii</name>
    <dbReference type="NCBI Taxonomy" id="351052"/>
    <lineage>
        <taxon>Bacteria</taxon>
        <taxon>Pseudomonadati</taxon>
        <taxon>Pseudomonadota</taxon>
        <taxon>Gammaproteobacteria</taxon>
        <taxon>Chromatiales</taxon>
        <taxon>Ectothiorhodospiraceae</taxon>
        <taxon>Alkalilimnicola</taxon>
    </lineage>
</organism>
<evidence type="ECO:0000256" key="11">
    <source>
        <dbReference type="ARBA" id="ARBA00022989"/>
    </source>
</evidence>
<dbReference type="InterPro" id="IPR042094">
    <property type="entry name" value="T2SS_GspF_sf"/>
</dbReference>
<dbReference type="InterPro" id="IPR018076">
    <property type="entry name" value="T2SS_GspF_dom"/>
</dbReference>
<evidence type="ECO:0000256" key="5">
    <source>
        <dbReference type="ARBA" id="ARBA00022475"/>
    </source>
</evidence>
<dbReference type="PROSITE" id="PS00874">
    <property type="entry name" value="T2SP_F"/>
    <property type="match status" value="1"/>
</dbReference>
<name>A0A3E0X0X5_9GAMM</name>
<proteinExistence type="inferred from homology"/>
<evidence type="ECO:0000256" key="9">
    <source>
        <dbReference type="ARBA" id="ARBA00022837"/>
    </source>
</evidence>
<feature type="transmembrane region" description="Helical" evidence="15">
    <location>
        <begin position="224"/>
        <end position="242"/>
    </location>
</feature>
<dbReference type="PANTHER" id="PTHR30012:SF0">
    <property type="entry name" value="TYPE II SECRETION SYSTEM PROTEIN F-RELATED"/>
    <property type="match status" value="1"/>
</dbReference>
<evidence type="ECO:0000256" key="6">
    <source>
        <dbReference type="ARBA" id="ARBA00022519"/>
    </source>
</evidence>
<dbReference type="GO" id="GO:0005886">
    <property type="term" value="C:plasma membrane"/>
    <property type="evidence" value="ECO:0007669"/>
    <property type="project" value="UniProtKB-SubCell"/>
</dbReference>
<evidence type="ECO:0000313" key="17">
    <source>
        <dbReference type="EMBL" id="RFA39299.1"/>
    </source>
</evidence>
<evidence type="ECO:0000256" key="12">
    <source>
        <dbReference type="ARBA" id="ARBA00023136"/>
    </source>
</evidence>
<feature type="domain" description="Type II secretion system protein GspF" evidence="16">
    <location>
        <begin position="273"/>
        <end position="395"/>
    </location>
</feature>
<evidence type="ECO:0000256" key="2">
    <source>
        <dbReference type="ARBA" id="ARBA00004429"/>
    </source>
</evidence>
<dbReference type="FunFam" id="1.20.81.30:FF:000001">
    <property type="entry name" value="Type II secretion system protein F"/>
    <property type="match status" value="2"/>
</dbReference>
<comment type="function">
    <text evidence="1">Component of the type II secretion system inner membrane complex required for the energy-dependent secretion of extracellular factors such as proteases and toxins from the periplasm.</text>
</comment>
<keyword evidence="4 14" id="KW-0813">Transport</keyword>
<feature type="domain" description="Type II secretion system protein GspF" evidence="16">
    <location>
        <begin position="71"/>
        <end position="193"/>
    </location>
</feature>
<sequence>MAAFEFQALDGGGKSQNGVLEGDTARQVRAKLRERGWIPLEVNEVAEKEKKRSTISLGGGGASPAEVALLTRQLATLIGSGLPLEEALQAIAQQAEKPRLGTMMAAVRSKVMEGHPLADGLALYPRAFNEMYRATVAAGEQTGHLDVVLERLADYTEGRQHMRQKIQLALFYPAGLLIVAVLVIILLLTYVVPKITEVFTDLNQELPTLTQAVIATSDFLRHHGIWLALAIVGGIFAFSYAMRGLKFRRRIHHLVLKLPLIGRLTRGVNAGRFARTFSILAGSGVPVLEALRISAQVISNVAMREAVEDAASQVREGTSISRSLERSGQFPAMMLHLINSGEASGKLEAMLERAAINQERETEGTIQSILAIFEPMLILTMGGIVLVIVLSILMPIFELNQMVG</sequence>
<keyword evidence="18" id="KW-1185">Reference proteome</keyword>
<feature type="transmembrane region" description="Helical" evidence="15">
    <location>
        <begin position="169"/>
        <end position="192"/>
    </location>
</feature>
<dbReference type="AlphaFoldDB" id="A0A3E0X0X5"/>
<evidence type="ECO:0000256" key="15">
    <source>
        <dbReference type="SAM" id="Phobius"/>
    </source>
</evidence>
<dbReference type="GO" id="GO:0015628">
    <property type="term" value="P:protein secretion by the type II secretion system"/>
    <property type="evidence" value="ECO:0007669"/>
    <property type="project" value="InterPro"/>
</dbReference>
<evidence type="ECO:0000256" key="13">
    <source>
        <dbReference type="ARBA" id="ARBA00030750"/>
    </source>
</evidence>
<reference evidence="18" key="1">
    <citation type="submission" date="2017-05" db="EMBL/GenBank/DDBJ databases">
        <authorList>
            <person name="Sharma S."/>
            <person name="Sidhu C."/>
            <person name="Pinnaka A.K."/>
        </authorList>
    </citation>
    <scope>NUCLEOTIDE SEQUENCE [LARGE SCALE GENOMIC DNA]</scope>
    <source>
        <strain evidence="18">AK93</strain>
    </source>
</reference>